<evidence type="ECO:0000313" key="1">
    <source>
        <dbReference type="EMBL" id="KAI0093865.1"/>
    </source>
</evidence>
<proteinExistence type="predicted"/>
<dbReference type="EMBL" id="MU274901">
    <property type="protein sequence ID" value="KAI0093865.1"/>
    <property type="molecule type" value="Genomic_DNA"/>
</dbReference>
<name>A0ACB8UJM4_9APHY</name>
<evidence type="ECO:0000313" key="2">
    <source>
        <dbReference type="Proteomes" id="UP001055072"/>
    </source>
</evidence>
<protein>
    <submittedName>
        <fullName evidence="1">Coiled-coil domain-containing protein 55-domain containing protein</fullName>
    </submittedName>
</protein>
<gene>
    <name evidence="1" type="ORF">BDY19DRAFT_989396</name>
</gene>
<organism evidence="1 2">
    <name type="scientific">Irpex rosettiformis</name>
    <dbReference type="NCBI Taxonomy" id="378272"/>
    <lineage>
        <taxon>Eukaryota</taxon>
        <taxon>Fungi</taxon>
        <taxon>Dikarya</taxon>
        <taxon>Basidiomycota</taxon>
        <taxon>Agaricomycotina</taxon>
        <taxon>Agaricomycetes</taxon>
        <taxon>Polyporales</taxon>
        <taxon>Irpicaceae</taxon>
        <taxon>Irpex</taxon>
    </lineage>
</organism>
<reference evidence="1" key="1">
    <citation type="journal article" date="2021" name="Environ. Microbiol.">
        <title>Gene family expansions and transcriptome signatures uncover fungal adaptations to wood decay.</title>
        <authorList>
            <person name="Hage H."/>
            <person name="Miyauchi S."/>
            <person name="Viragh M."/>
            <person name="Drula E."/>
            <person name="Min B."/>
            <person name="Chaduli D."/>
            <person name="Navarro D."/>
            <person name="Favel A."/>
            <person name="Norest M."/>
            <person name="Lesage-Meessen L."/>
            <person name="Balint B."/>
            <person name="Merenyi Z."/>
            <person name="de Eugenio L."/>
            <person name="Morin E."/>
            <person name="Martinez A.T."/>
            <person name="Baldrian P."/>
            <person name="Stursova M."/>
            <person name="Martinez M.J."/>
            <person name="Novotny C."/>
            <person name="Magnuson J.K."/>
            <person name="Spatafora J.W."/>
            <person name="Maurice S."/>
            <person name="Pangilinan J."/>
            <person name="Andreopoulos W."/>
            <person name="LaButti K."/>
            <person name="Hundley H."/>
            <person name="Na H."/>
            <person name="Kuo A."/>
            <person name="Barry K."/>
            <person name="Lipzen A."/>
            <person name="Henrissat B."/>
            <person name="Riley R."/>
            <person name="Ahrendt S."/>
            <person name="Nagy L.G."/>
            <person name="Grigoriev I.V."/>
            <person name="Martin F."/>
            <person name="Rosso M.N."/>
        </authorList>
    </citation>
    <scope>NUCLEOTIDE SEQUENCE</scope>
    <source>
        <strain evidence="1">CBS 384.51</strain>
    </source>
</reference>
<accession>A0ACB8UJM4</accession>
<keyword evidence="2" id="KW-1185">Reference proteome</keyword>
<dbReference type="Proteomes" id="UP001055072">
    <property type="component" value="Unassembled WGS sequence"/>
</dbReference>
<comment type="caution">
    <text evidence="1">The sequence shown here is derived from an EMBL/GenBank/DDBJ whole genome shotgun (WGS) entry which is preliminary data.</text>
</comment>
<sequence length="390" mass="44036">MKVSFSLKSKATAPSSSKPLGDAPSLKKPVAFASLEDDEPVDAAATAASGSSTKISANKQLIAQNVGMSKALKRQIEEEKKVDATVFEYDEVWDKMQEAKARQKVVKEADSKERKPKYINGLLTSAATRRLDHLRAEEKMIQRERETEGDEFKDKEAFVTQAYKDQMVELRRAEEEEKNREEEERKKNRGMGTGMAHFYKKLLEESEQQHEETVAATTTKPVIGPQGPAPNLTIVKPPEYTPKSDAELARIAREQGKDVELNDDNQIVDKRDLLSAGLNLSAPNTRKLGLQKAKQMGTAEESPAAHRAIGTAASRKEINARRAREVERQMEDERERILEERRRQEEENLHRVVAKRNTEESVQSAKERYLARKRRKLEEAETVPADVDSS</sequence>